<dbReference type="Proteomes" id="UP000015176">
    <property type="component" value="Unassembled WGS sequence"/>
</dbReference>
<organism evidence="1 2">
    <name type="scientific">Streptococcus agalactiae MRI Z1-216</name>
    <dbReference type="NCBI Taxonomy" id="1154879"/>
    <lineage>
        <taxon>Bacteria</taxon>
        <taxon>Bacillati</taxon>
        <taxon>Bacillota</taxon>
        <taxon>Bacilli</taxon>
        <taxon>Lactobacillales</taxon>
        <taxon>Streptococcaceae</taxon>
        <taxon>Streptococcus</taxon>
    </lineage>
</organism>
<comment type="caution">
    <text evidence="1">The sequence shown here is derived from an EMBL/GenBank/DDBJ whole genome shotgun (WGS) entry which is preliminary data.</text>
</comment>
<name>A0AAD3A2N4_STRAG</name>
<sequence length="61" mass="7195">MDLKKYHNKSVRVRTDEEIYEGVAVFNDKDDFEEEFDSLSIKTDIGWSNVLELEIKSIEII</sequence>
<proteinExistence type="predicted"/>
<protein>
    <submittedName>
        <fullName evidence="1">Uncharacterized protein</fullName>
    </submittedName>
</protein>
<evidence type="ECO:0000313" key="2">
    <source>
        <dbReference type="Proteomes" id="UP000015176"/>
    </source>
</evidence>
<accession>A0AAD3A2N4</accession>
<dbReference type="AlphaFoldDB" id="A0AAD3A2N4"/>
<reference evidence="1 2" key="1">
    <citation type="submission" date="2012-07" db="EMBL/GenBank/DDBJ databases">
        <authorList>
            <person name="Moroni P."/>
            <person name="Richards V.P."/>
            <person name="Durkin S.A.S."/>
            <person name="Kim M."/>
            <person name="Pavinski Bitar P.D."/>
            <person name="Stanhope M.J."/>
            <person name="Town C.D."/>
            <person name="Zadoks R.N."/>
            <person name="Venter J.C."/>
        </authorList>
    </citation>
    <scope>NUCLEOTIDE SEQUENCE [LARGE SCALE GENOMIC DNA]</scope>
    <source>
        <strain evidence="1 2">MRI Z1-216</strain>
    </source>
</reference>
<dbReference type="GeneID" id="49628728"/>
<evidence type="ECO:0000313" key="1">
    <source>
        <dbReference type="EMBL" id="EPU38145.1"/>
    </source>
</evidence>
<dbReference type="RefSeq" id="WP_000364419.1">
    <property type="nucleotide sequence ID" value="NZ_ALSF01000083.1"/>
</dbReference>
<dbReference type="EMBL" id="ALSF01000083">
    <property type="protein sequence ID" value="EPU38145.1"/>
    <property type="molecule type" value="Genomic_DNA"/>
</dbReference>
<gene>
    <name evidence="1" type="ORF">SAG0164_00665</name>
</gene>